<dbReference type="Pfam" id="PF08646">
    <property type="entry name" value="Rep_fac-A_C"/>
    <property type="match status" value="1"/>
</dbReference>
<proteinExistence type="inferred from homology"/>
<dbReference type="InterPro" id="IPR012340">
    <property type="entry name" value="NA-bd_OB-fold"/>
</dbReference>
<keyword evidence="3" id="KW-0863">Zinc-finger</keyword>
<dbReference type="InterPro" id="IPR013955">
    <property type="entry name" value="Rep_factor-A_C"/>
</dbReference>
<evidence type="ECO:0000256" key="1">
    <source>
        <dbReference type="ARBA" id="ARBA00005690"/>
    </source>
</evidence>
<dbReference type="PANTHER" id="PTHR47165:SF4">
    <property type="entry name" value="OS03G0429900 PROTEIN"/>
    <property type="match status" value="1"/>
</dbReference>
<evidence type="ECO:0000313" key="11">
    <source>
        <dbReference type="Proteomes" id="UP001212997"/>
    </source>
</evidence>
<sequence>MEVQLTPGICTRINNPSISTVDVLKRRPVVQILRAVQVRRNSAVPDLEDYWNIVISDGEHWIQGFLGKELSCMAENATITRFVVIAIQRAYRNLERSLFIVQELEVIEYLDHRIGTPQVLRIGNNVSLTPSVPATPSSPASQPLPPRTPQISPPSSTMKTWRIADLNQYTNNWQIKARVIQKTPLLSWSNGTRSGVRFNVVFKDASKEIRAVSFEASVHQQLEENKIYLISDARIDLAKWGNAKYEMQLSRQTKIKECPDSVDVPAVVNVYTPLQDLNTAETNAACGNSTFSAFCSPLIGLEDVIAVLIDLGPIEAKTTRYGENVMRSLVLVDETMNQTTLTLWGPKAKEFDCETGAVISVRRAIVSRYQGVLSLSANSDTTTEIDPSIPDAQRLRRWYRSLQDTGDFEVLSQLSISAREPPTLLIQDVIRLEVDEGSRKSFTIRAIATRIMSDRLMYPGCPSCRKKVIVDDGKWVCSNSECKENISEPRY</sequence>
<evidence type="ECO:0008006" key="12">
    <source>
        <dbReference type="Google" id="ProtNLM"/>
    </source>
</evidence>
<protein>
    <recommendedName>
        <fullName evidence="12">Replication protein A subunit</fullName>
    </recommendedName>
</protein>
<dbReference type="EMBL" id="JANAWD010000055">
    <property type="protein sequence ID" value="KAJ3488975.1"/>
    <property type="molecule type" value="Genomic_DNA"/>
</dbReference>
<keyword evidence="4" id="KW-0862">Zinc</keyword>
<evidence type="ECO:0000259" key="9">
    <source>
        <dbReference type="Pfam" id="PF16900"/>
    </source>
</evidence>
<dbReference type="GO" id="GO:0005634">
    <property type="term" value="C:nucleus"/>
    <property type="evidence" value="ECO:0007669"/>
    <property type="project" value="InterPro"/>
</dbReference>
<dbReference type="CDD" id="cd04475">
    <property type="entry name" value="RPA1_DBD_B"/>
    <property type="match status" value="1"/>
</dbReference>
<keyword evidence="5" id="KW-0238">DNA-binding</keyword>
<feature type="domain" description="Replication factor A C-terminal" evidence="8">
    <location>
        <begin position="442"/>
        <end position="491"/>
    </location>
</feature>
<feature type="compositionally biased region" description="Low complexity" evidence="6">
    <location>
        <begin position="131"/>
        <end position="141"/>
    </location>
</feature>
<dbReference type="CDD" id="cd04474">
    <property type="entry name" value="RPA1_DBD_A"/>
    <property type="match status" value="1"/>
</dbReference>
<evidence type="ECO:0000256" key="4">
    <source>
        <dbReference type="ARBA" id="ARBA00022833"/>
    </source>
</evidence>
<gene>
    <name evidence="10" type="ORF">NLI96_g2451</name>
</gene>
<dbReference type="GO" id="GO:0003677">
    <property type="term" value="F:DNA binding"/>
    <property type="evidence" value="ECO:0007669"/>
    <property type="project" value="UniProtKB-KW"/>
</dbReference>
<dbReference type="GO" id="GO:0006260">
    <property type="term" value="P:DNA replication"/>
    <property type="evidence" value="ECO:0007669"/>
    <property type="project" value="InterPro"/>
</dbReference>
<evidence type="ECO:0000256" key="6">
    <source>
        <dbReference type="SAM" id="MobiDB-lite"/>
    </source>
</evidence>
<feature type="domain" description="Replication protein A OB" evidence="9">
    <location>
        <begin position="303"/>
        <end position="384"/>
    </location>
</feature>
<dbReference type="GO" id="GO:0008270">
    <property type="term" value="F:zinc ion binding"/>
    <property type="evidence" value="ECO:0007669"/>
    <property type="project" value="UniProtKB-KW"/>
</dbReference>
<comment type="caution">
    <text evidence="10">The sequence shown here is derived from an EMBL/GenBank/DDBJ whole genome shotgun (WGS) entry which is preliminary data.</text>
</comment>
<dbReference type="Pfam" id="PF16900">
    <property type="entry name" value="REPA_OB_2"/>
    <property type="match status" value="1"/>
</dbReference>
<evidence type="ECO:0000256" key="5">
    <source>
        <dbReference type="ARBA" id="ARBA00023125"/>
    </source>
</evidence>
<dbReference type="PANTHER" id="PTHR47165">
    <property type="entry name" value="OS03G0429900 PROTEIN"/>
    <property type="match status" value="1"/>
</dbReference>
<dbReference type="FunFam" id="2.40.50.140:FF:000041">
    <property type="entry name" value="Replication protein A subunit"/>
    <property type="match status" value="1"/>
</dbReference>
<dbReference type="SUPFAM" id="SSF50249">
    <property type="entry name" value="Nucleic acid-binding proteins"/>
    <property type="match status" value="4"/>
</dbReference>
<keyword evidence="2" id="KW-0479">Metal-binding</keyword>
<feature type="domain" description="Replication factor-A protein 1 N-terminal" evidence="7">
    <location>
        <begin position="5"/>
        <end position="108"/>
    </location>
</feature>
<dbReference type="Pfam" id="PF04057">
    <property type="entry name" value="Rep-A_N"/>
    <property type="match status" value="1"/>
</dbReference>
<feature type="compositionally biased region" description="Pro residues" evidence="6">
    <location>
        <begin position="142"/>
        <end position="152"/>
    </location>
</feature>
<feature type="region of interest" description="Disordered" evidence="6">
    <location>
        <begin position="131"/>
        <end position="157"/>
    </location>
</feature>
<dbReference type="AlphaFoldDB" id="A0AAD5V8K9"/>
<dbReference type="Gene3D" id="2.40.50.140">
    <property type="entry name" value="Nucleic acid-binding proteins"/>
    <property type="match status" value="4"/>
</dbReference>
<evidence type="ECO:0000259" key="8">
    <source>
        <dbReference type="Pfam" id="PF08646"/>
    </source>
</evidence>
<evidence type="ECO:0000256" key="3">
    <source>
        <dbReference type="ARBA" id="ARBA00022771"/>
    </source>
</evidence>
<name>A0AAD5V8K9_9APHY</name>
<keyword evidence="11" id="KW-1185">Reference proteome</keyword>
<accession>A0AAD5V8K9</accession>
<evidence type="ECO:0000313" key="10">
    <source>
        <dbReference type="EMBL" id="KAJ3488975.1"/>
    </source>
</evidence>
<evidence type="ECO:0000256" key="2">
    <source>
        <dbReference type="ARBA" id="ARBA00022723"/>
    </source>
</evidence>
<comment type="similarity">
    <text evidence="1">Belongs to the replication factor A protein 1 family.</text>
</comment>
<dbReference type="Proteomes" id="UP001212997">
    <property type="component" value="Unassembled WGS sequence"/>
</dbReference>
<evidence type="ECO:0000259" key="7">
    <source>
        <dbReference type="Pfam" id="PF04057"/>
    </source>
</evidence>
<dbReference type="InterPro" id="IPR007199">
    <property type="entry name" value="Rep_factor-A_N"/>
</dbReference>
<reference evidence="10" key="1">
    <citation type="submission" date="2022-07" db="EMBL/GenBank/DDBJ databases">
        <title>Genome Sequence of Physisporinus lineatus.</title>
        <authorList>
            <person name="Buettner E."/>
        </authorList>
    </citation>
    <scope>NUCLEOTIDE SEQUENCE</scope>
    <source>
        <strain evidence="10">VT162</strain>
    </source>
</reference>
<organism evidence="10 11">
    <name type="scientific">Meripilus lineatus</name>
    <dbReference type="NCBI Taxonomy" id="2056292"/>
    <lineage>
        <taxon>Eukaryota</taxon>
        <taxon>Fungi</taxon>
        <taxon>Dikarya</taxon>
        <taxon>Basidiomycota</taxon>
        <taxon>Agaricomycotina</taxon>
        <taxon>Agaricomycetes</taxon>
        <taxon>Polyporales</taxon>
        <taxon>Meripilaceae</taxon>
        <taxon>Meripilus</taxon>
    </lineage>
</organism>
<dbReference type="InterPro" id="IPR031657">
    <property type="entry name" value="REPA_OB_2"/>
</dbReference>